<proteinExistence type="predicted"/>
<dbReference type="GO" id="GO:0005975">
    <property type="term" value="P:carbohydrate metabolic process"/>
    <property type="evidence" value="ECO:0007669"/>
    <property type="project" value="InterPro"/>
</dbReference>
<organism evidence="2 3">
    <name type="scientific">Streptomyces solincola</name>
    <dbReference type="NCBI Taxonomy" id="2100817"/>
    <lineage>
        <taxon>Bacteria</taxon>
        <taxon>Bacillati</taxon>
        <taxon>Actinomycetota</taxon>
        <taxon>Actinomycetes</taxon>
        <taxon>Kitasatosporales</taxon>
        <taxon>Streptomycetaceae</taxon>
        <taxon>Streptomyces</taxon>
    </lineage>
</organism>
<accession>A0A2S9PQL5</accession>
<reference evidence="2 3" key="1">
    <citation type="submission" date="2018-03" db="EMBL/GenBank/DDBJ databases">
        <title>Novel Streptomyces sp. from soil.</title>
        <authorList>
            <person name="Tan G.Y.A."/>
            <person name="Lee Z.Y."/>
        </authorList>
    </citation>
    <scope>NUCLEOTIDE SEQUENCE [LARGE SCALE GENOMIC DNA]</scope>
    <source>
        <strain evidence="2 3">ST5x</strain>
    </source>
</reference>
<evidence type="ECO:0000313" key="3">
    <source>
        <dbReference type="Proteomes" id="UP000239322"/>
    </source>
</evidence>
<comment type="caution">
    <text evidence="2">The sequence shown here is derived from an EMBL/GenBank/DDBJ whole genome shotgun (WGS) entry which is preliminary data.</text>
</comment>
<feature type="region of interest" description="Disordered" evidence="1">
    <location>
        <begin position="204"/>
        <end position="231"/>
    </location>
</feature>
<dbReference type="InterPro" id="IPR012341">
    <property type="entry name" value="6hp_glycosidase-like_sf"/>
</dbReference>
<dbReference type="AlphaFoldDB" id="A0A2S9PQL5"/>
<dbReference type="OrthoDB" id="428577at2"/>
<evidence type="ECO:0000256" key="1">
    <source>
        <dbReference type="SAM" id="MobiDB-lite"/>
    </source>
</evidence>
<protein>
    <submittedName>
        <fullName evidence="2">Uncharacterized protein</fullName>
    </submittedName>
</protein>
<dbReference type="InterPro" id="IPR008928">
    <property type="entry name" value="6-hairpin_glycosidase_sf"/>
</dbReference>
<evidence type="ECO:0000313" key="2">
    <source>
        <dbReference type="EMBL" id="PRH76715.1"/>
    </source>
</evidence>
<dbReference type="Proteomes" id="UP000239322">
    <property type="component" value="Unassembled WGS sequence"/>
</dbReference>
<dbReference type="Gene3D" id="1.50.10.10">
    <property type="match status" value="1"/>
</dbReference>
<sequence>MDTAPAPDPTAGPVLGTRQRRAALAALLRRTAELYALDPVRYPLYREDGPGGGEDGPRGGQGAGWVWSRRGSWTPGFRSGLVRLAALTGHLPRRAAEESERRLRDRLHDDTVTRAMTFWYGAPGDAASRDAATGLLLDTREPASGLIPVGTAWGAGPGGRRRAEVDCWAPLVRLLCRPGGAHRREAHRAAAALARTALESALTGAPGGRTAVHPGLALGGPGGPAPEGPPVTAGRPFAWALLGLAECAAHLPADDERTARLAGDCARAALRMADQAAALPSADTSADAITALALLKLAAAGHPGRAAAADRLLHRLVTGHLTPDGALTGARYPVRPGVERSVESVWGAYFLAHALAVREGVPGADEV</sequence>
<dbReference type="SUPFAM" id="SSF48208">
    <property type="entry name" value="Six-hairpin glycosidases"/>
    <property type="match status" value="1"/>
</dbReference>
<keyword evidence="3" id="KW-1185">Reference proteome</keyword>
<name>A0A2S9PQL5_9ACTN</name>
<gene>
    <name evidence="2" type="ORF">C6N75_24135</name>
</gene>
<dbReference type="EMBL" id="PVLV01000443">
    <property type="protein sequence ID" value="PRH76715.1"/>
    <property type="molecule type" value="Genomic_DNA"/>
</dbReference>